<dbReference type="Gene3D" id="3.40.390.10">
    <property type="entry name" value="Collagenase (Catalytic Domain)"/>
    <property type="match status" value="1"/>
</dbReference>
<dbReference type="AlphaFoldDB" id="A0AAV0WB23"/>
<evidence type="ECO:0000256" key="7">
    <source>
        <dbReference type="ARBA" id="ARBA00022833"/>
    </source>
</evidence>
<evidence type="ECO:0000256" key="6">
    <source>
        <dbReference type="ARBA" id="ARBA00022801"/>
    </source>
</evidence>
<gene>
    <name evidence="12" type="ORF">MEUPH1_LOCUS9186</name>
</gene>
<accession>A0AAV0WB23</accession>
<dbReference type="InterPro" id="IPR000718">
    <property type="entry name" value="Peptidase_M13"/>
</dbReference>
<dbReference type="GO" id="GO:0016485">
    <property type="term" value="P:protein processing"/>
    <property type="evidence" value="ECO:0007669"/>
    <property type="project" value="TreeGrafter"/>
</dbReference>
<keyword evidence="13" id="KW-1185">Reference proteome</keyword>
<evidence type="ECO:0000256" key="9">
    <source>
        <dbReference type="SAM" id="SignalP"/>
    </source>
</evidence>
<keyword evidence="4" id="KW-0645">Protease</keyword>
<evidence type="ECO:0000256" key="4">
    <source>
        <dbReference type="ARBA" id="ARBA00022670"/>
    </source>
</evidence>
<comment type="similarity">
    <text evidence="3">Belongs to the peptidase M13 family.</text>
</comment>
<evidence type="ECO:0000256" key="3">
    <source>
        <dbReference type="ARBA" id="ARBA00007357"/>
    </source>
</evidence>
<evidence type="ECO:0000256" key="2">
    <source>
        <dbReference type="ARBA" id="ARBA00004401"/>
    </source>
</evidence>
<dbReference type="Gene3D" id="1.10.1380.10">
    <property type="entry name" value="Neutral endopeptidase , domain2"/>
    <property type="match status" value="1"/>
</dbReference>
<dbReference type="PRINTS" id="PR00786">
    <property type="entry name" value="NEPRILYSIN"/>
</dbReference>
<dbReference type="PANTHER" id="PTHR11733:SF224">
    <property type="entry name" value="NEPRILYSIN-2"/>
    <property type="match status" value="1"/>
</dbReference>
<feature type="signal peptide" evidence="9">
    <location>
        <begin position="1"/>
        <end position="21"/>
    </location>
</feature>
<dbReference type="GO" id="GO:0004222">
    <property type="term" value="F:metalloendopeptidase activity"/>
    <property type="evidence" value="ECO:0007669"/>
    <property type="project" value="InterPro"/>
</dbReference>
<dbReference type="Pfam" id="PF05649">
    <property type="entry name" value="Peptidase_M13_N"/>
    <property type="match status" value="1"/>
</dbReference>
<proteinExistence type="inferred from homology"/>
<feature type="domain" description="Peptidase M13 N-terminal" evidence="11">
    <location>
        <begin position="76"/>
        <end position="448"/>
    </location>
</feature>
<dbReference type="InterPro" id="IPR024079">
    <property type="entry name" value="MetalloPept_cat_dom_sf"/>
</dbReference>
<dbReference type="GO" id="GO:0046872">
    <property type="term" value="F:metal ion binding"/>
    <property type="evidence" value="ECO:0007669"/>
    <property type="project" value="UniProtKB-KW"/>
</dbReference>
<evidence type="ECO:0008006" key="14">
    <source>
        <dbReference type="Google" id="ProtNLM"/>
    </source>
</evidence>
<organism evidence="12 13">
    <name type="scientific">Macrosiphum euphorbiae</name>
    <name type="common">potato aphid</name>
    <dbReference type="NCBI Taxonomy" id="13131"/>
    <lineage>
        <taxon>Eukaryota</taxon>
        <taxon>Metazoa</taxon>
        <taxon>Ecdysozoa</taxon>
        <taxon>Arthropoda</taxon>
        <taxon>Hexapoda</taxon>
        <taxon>Insecta</taxon>
        <taxon>Pterygota</taxon>
        <taxon>Neoptera</taxon>
        <taxon>Paraneoptera</taxon>
        <taxon>Hemiptera</taxon>
        <taxon>Sternorrhyncha</taxon>
        <taxon>Aphidomorpha</taxon>
        <taxon>Aphidoidea</taxon>
        <taxon>Aphididae</taxon>
        <taxon>Macrosiphini</taxon>
        <taxon>Macrosiphum</taxon>
    </lineage>
</organism>
<evidence type="ECO:0000313" key="12">
    <source>
        <dbReference type="EMBL" id="CAI6353011.1"/>
    </source>
</evidence>
<dbReference type="PANTHER" id="PTHR11733">
    <property type="entry name" value="ZINC METALLOPROTEASE FAMILY M13 NEPRILYSIN-RELATED"/>
    <property type="match status" value="1"/>
</dbReference>
<protein>
    <recommendedName>
        <fullName evidence="14">Neprilysin</fullName>
    </recommendedName>
</protein>
<dbReference type="SUPFAM" id="SSF55486">
    <property type="entry name" value="Metalloproteases ('zincins'), catalytic domain"/>
    <property type="match status" value="1"/>
</dbReference>
<keyword evidence="8" id="KW-0482">Metalloprotease</keyword>
<evidence type="ECO:0000256" key="8">
    <source>
        <dbReference type="ARBA" id="ARBA00023049"/>
    </source>
</evidence>
<evidence type="ECO:0000256" key="5">
    <source>
        <dbReference type="ARBA" id="ARBA00022723"/>
    </source>
</evidence>
<evidence type="ECO:0000313" key="13">
    <source>
        <dbReference type="Proteomes" id="UP001160148"/>
    </source>
</evidence>
<dbReference type="InterPro" id="IPR008753">
    <property type="entry name" value="Peptidase_M13_N"/>
</dbReference>
<comment type="cofactor">
    <cofactor evidence="1">
        <name>Zn(2+)</name>
        <dbReference type="ChEBI" id="CHEBI:29105"/>
    </cofactor>
</comment>
<comment type="subcellular location">
    <subcellularLocation>
        <location evidence="2">Cell membrane</location>
        <topology evidence="2">Single-pass type II membrane protein</topology>
    </subcellularLocation>
</comment>
<dbReference type="Pfam" id="PF01431">
    <property type="entry name" value="Peptidase_M13"/>
    <property type="match status" value="1"/>
</dbReference>
<dbReference type="CDD" id="cd08662">
    <property type="entry name" value="M13"/>
    <property type="match status" value="1"/>
</dbReference>
<evidence type="ECO:0000259" key="11">
    <source>
        <dbReference type="Pfam" id="PF05649"/>
    </source>
</evidence>
<evidence type="ECO:0000259" key="10">
    <source>
        <dbReference type="Pfam" id="PF01431"/>
    </source>
</evidence>
<comment type="caution">
    <text evidence="12">The sequence shown here is derived from an EMBL/GenBank/DDBJ whole genome shotgun (WGS) entry which is preliminary data.</text>
</comment>
<feature type="chain" id="PRO_5043852519" description="Neprilysin" evidence="9">
    <location>
        <begin position="22"/>
        <end position="714"/>
    </location>
</feature>
<keyword evidence="6" id="KW-0378">Hydrolase</keyword>
<dbReference type="GO" id="GO:0005886">
    <property type="term" value="C:plasma membrane"/>
    <property type="evidence" value="ECO:0007669"/>
    <property type="project" value="UniProtKB-SubCell"/>
</dbReference>
<feature type="domain" description="Peptidase M13 C-terminal" evidence="10">
    <location>
        <begin position="509"/>
        <end position="713"/>
    </location>
</feature>
<keyword evidence="5" id="KW-0479">Metal-binding</keyword>
<dbReference type="Proteomes" id="UP001160148">
    <property type="component" value="Unassembled WGS sequence"/>
</dbReference>
<keyword evidence="7" id="KW-0862">Zinc</keyword>
<sequence length="714" mass="82767">MLSSFLALTLSLLYLNHSCNAKSLPSITSKENGLVPHSLRLLQNSKFDEGNLLCLSKGCVKAAASIINSMDRSVDPCDDFYQFACGSFIKNTILDDDKVSENQFTVIKEEILNWKRMILTEPIQPDELRPFKMMKLVYKSCMDQEHIEKIGLEPIKEMLKSLGGWPVLEAEKWNESKFTWTDTMQKLIVPNKIGYLDYLIKISVIPHLDNSTNPFIYLGKASLGLKSEYLVKGKDHEVVDKYYRYIVDIAVLFGADSQRATKELSESLDFEIELAKIEEEYPLEMNYVKVLKKLYDAFPNIPWKENDTAVAYSQKKLDKLNTLLDKTPKRVQANYLIQRSVIDSLDFLTEDLRKRKLKYKKEIDPDFIEYPQWKYCTDISTKLFNLAIGSLYVRRFFNENAKQNALEMLNGIKEELYKTLSSNEWMDDRTREKAMNKAKAMTHNIAYPDELLDDNKLNAYYENLEVNDQDFYTSALNCTKLGTDYEFSKSKYFNRSDWVIAGGFVTDVNALYQYNKNNMILPAGILKGAFFSNDRPKYMIYSGIGSFISHEITHGFDNIGKLYDMHGNFGKWWTEETNKRFLEKEKCFINQYGNYTVHEIGLKVDGKLTLGDNIADNGVSLAYNAYRVWAERHGVEPRLPGLQEYTPQQMFWLSYANILCSKDTLKTQKDRMTDVHSPYRFRIIGSFSNMKFFSDEFRCPLGSNMNPAEKCQLW</sequence>
<reference evidence="12 13" key="1">
    <citation type="submission" date="2023-01" db="EMBL/GenBank/DDBJ databases">
        <authorList>
            <person name="Whitehead M."/>
        </authorList>
    </citation>
    <scope>NUCLEOTIDE SEQUENCE [LARGE SCALE GENOMIC DNA]</scope>
</reference>
<dbReference type="InterPro" id="IPR042089">
    <property type="entry name" value="Peptidase_M13_dom_2"/>
</dbReference>
<dbReference type="EMBL" id="CARXXK010000002">
    <property type="protein sequence ID" value="CAI6353011.1"/>
    <property type="molecule type" value="Genomic_DNA"/>
</dbReference>
<keyword evidence="9" id="KW-0732">Signal</keyword>
<dbReference type="PROSITE" id="PS51885">
    <property type="entry name" value="NEPRILYSIN"/>
    <property type="match status" value="1"/>
</dbReference>
<evidence type="ECO:0000256" key="1">
    <source>
        <dbReference type="ARBA" id="ARBA00001947"/>
    </source>
</evidence>
<name>A0AAV0WB23_9HEMI</name>
<dbReference type="InterPro" id="IPR018497">
    <property type="entry name" value="Peptidase_M13_C"/>
</dbReference>